<dbReference type="Proteomes" id="UP000250079">
    <property type="component" value="Chromosome"/>
</dbReference>
<keyword evidence="2" id="KW-1133">Transmembrane helix</keyword>
<dbReference type="PANTHER" id="PTHR31082">
    <property type="entry name" value="PHEROMONE-REGULATED MEMBRANE PROTEIN 10"/>
    <property type="match status" value="1"/>
</dbReference>
<proteinExistence type="inferred from homology"/>
<dbReference type="InterPro" id="IPR010619">
    <property type="entry name" value="ThrE-like_N"/>
</dbReference>
<keyword evidence="2" id="KW-0812">Transmembrane</keyword>
<evidence type="ECO:0000256" key="2">
    <source>
        <dbReference type="SAM" id="Phobius"/>
    </source>
</evidence>
<accession>A0A2Z2P2M6</accession>
<gene>
    <name evidence="4" type="ORF">IMCC3135_19375</name>
</gene>
<feature type="transmembrane region" description="Helical" evidence="2">
    <location>
        <begin position="124"/>
        <end position="141"/>
    </location>
</feature>
<feature type="transmembrane region" description="Helical" evidence="2">
    <location>
        <begin position="297"/>
        <end position="316"/>
    </location>
</feature>
<dbReference type="KEGG" id="gai:IMCC3135_19375"/>
<feature type="transmembrane region" description="Helical" evidence="2">
    <location>
        <begin position="361"/>
        <end position="381"/>
    </location>
</feature>
<reference evidence="4 5" key="1">
    <citation type="submission" date="2016-12" db="EMBL/GenBank/DDBJ databases">
        <authorList>
            <person name="Song W.-J."/>
            <person name="Kurnit D.M."/>
        </authorList>
    </citation>
    <scope>NUCLEOTIDE SEQUENCE [LARGE SCALE GENOMIC DNA]</scope>
    <source>
        <strain evidence="4 5">IMCC3135</strain>
    </source>
</reference>
<feature type="transmembrane region" description="Helical" evidence="2">
    <location>
        <begin position="323"/>
        <end position="341"/>
    </location>
</feature>
<feature type="domain" description="Threonine/serine exporter-like N-terminal" evidence="3">
    <location>
        <begin position="96"/>
        <end position="230"/>
    </location>
</feature>
<comment type="similarity">
    <text evidence="1">Belongs to the ThrE exporter (TC 2.A.79) family.</text>
</comment>
<dbReference type="EMBL" id="CP018632">
    <property type="protein sequence ID" value="ASJ73954.1"/>
    <property type="molecule type" value="Genomic_DNA"/>
</dbReference>
<feature type="transmembrane region" description="Helical" evidence="2">
    <location>
        <begin position="203"/>
        <end position="227"/>
    </location>
</feature>
<dbReference type="PANTHER" id="PTHR31082:SF4">
    <property type="entry name" value="PHEROMONE-REGULATED MEMBRANE PROTEIN 10"/>
    <property type="match status" value="1"/>
</dbReference>
<name>A0A2Z2P2M6_9GAMM</name>
<feature type="transmembrane region" description="Helical" evidence="2">
    <location>
        <begin position="247"/>
        <end position="267"/>
    </location>
</feature>
<dbReference type="OrthoDB" id="1490274at2"/>
<evidence type="ECO:0000256" key="1">
    <source>
        <dbReference type="ARBA" id="ARBA00034125"/>
    </source>
</evidence>
<organism evidence="4 5">
    <name type="scientific">Granulosicoccus antarcticus IMCC3135</name>
    <dbReference type="NCBI Taxonomy" id="1192854"/>
    <lineage>
        <taxon>Bacteria</taxon>
        <taxon>Pseudomonadati</taxon>
        <taxon>Pseudomonadota</taxon>
        <taxon>Gammaproteobacteria</taxon>
        <taxon>Chromatiales</taxon>
        <taxon>Granulosicoccaceae</taxon>
        <taxon>Granulosicoccus</taxon>
    </lineage>
</organism>
<dbReference type="AlphaFoldDB" id="A0A2Z2P2M6"/>
<dbReference type="InterPro" id="IPR051361">
    <property type="entry name" value="ThrE/Ser_Exporter"/>
</dbReference>
<keyword evidence="5" id="KW-1185">Reference proteome</keyword>
<evidence type="ECO:0000313" key="4">
    <source>
        <dbReference type="EMBL" id="ASJ73954.1"/>
    </source>
</evidence>
<feature type="transmembrane region" description="Helical" evidence="2">
    <location>
        <begin position="172"/>
        <end position="191"/>
    </location>
</feature>
<feature type="transmembrane region" description="Helical" evidence="2">
    <location>
        <begin position="148"/>
        <end position="166"/>
    </location>
</feature>
<dbReference type="GO" id="GO:0022857">
    <property type="term" value="F:transmembrane transporter activity"/>
    <property type="evidence" value="ECO:0007669"/>
    <property type="project" value="InterPro"/>
</dbReference>
<evidence type="ECO:0000313" key="5">
    <source>
        <dbReference type="Proteomes" id="UP000250079"/>
    </source>
</evidence>
<sequence>MSSQLLVDKIIELGDTLHRCGCAPYKIAKYVHHYARINSVNVVVQASPTAINYQFPDFDHKVVIKQLEPASIDLSLLANTIIGINENSSSPVPPSTRYRPWLMMISNMLIPPAFLVLVGSTMNAIAMAFILGFLVWVCQYLCRDEHKIVVEFLSALVTGLMVSFISSQGIDVPIWALSIAAIVLFVPGLSIANSLECLAFNDLISGTCLFAQSIFILVKLFIGIYIGLTLGDTLWGASISQTNLNEVASWMPFVALPALSLSLGINFNARFIDIFYALPVSILGMWGPLYLDLGSGWIVGTWVTTVVITLYGTWLAKTLKLTGAIYIVQGIIILVPGSRVLVGASESFLHQPILSTPDIGLSALLMFSAIVTGQITAYSVYSQKNRYLIN</sequence>
<feature type="transmembrane region" description="Helical" evidence="2">
    <location>
        <begin position="274"/>
        <end position="291"/>
    </location>
</feature>
<protein>
    <recommendedName>
        <fullName evidence="3">Threonine/serine exporter-like N-terminal domain-containing protein</fullName>
    </recommendedName>
</protein>
<keyword evidence="2" id="KW-0472">Membrane</keyword>
<evidence type="ECO:0000259" key="3">
    <source>
        <dbReference type="Pfam" id="PF06738"/>
    </source>
</evidence>
<dbReference type="Pfam" id="PF06738">
    <property type="entry name" value="ThrE"/>
    <property type="match status" value="1"/>
</dbReference>